<name>A0ABR7Q3S0_9FLAO</name>
<keyword evidence="1 3" id="KW-0732">Signal</keyword>
<evidence type="ECO:0000256" key="1">
    <source>
        <dbReference type="ARBA" id="ARBA00022729"/>
    </source>
</evidence>
<proteinExistence type="predicted"/>
<gene>
    <name evidence="5" type="ORF">H2O64_00890</name>
</gene>
<comment type="caution">
    <text evidence="5">The sequence shown here is derived from an EMBL/GenBank/DDBJ whole genome shotgun (WGS) entry which is preliminary data.</text>
</comment>
<feature type="compositionally biased region" description="Basic and acidic residues" evidence="2">
    <location>
        <begin position="407"/>
        <end position="418"/>
    </location>
</feature>
<dbReference type="InterPro" id="IPR030392">
    <property type="entry name" value="S74_ICA"/>
</dbReference>
<dbReference type="Pfam" id="PF18962">
    <property type="entry name" value="Por_Secre_tail"/>
    <property type="match status" value="1"/>
</dbReference>
<evidence type="ECO:0000313" key="6">
    <source>
        <dbReference type="Proteomes" id="UP000619238"/>
    </source>
</evidence>
<evidence type="ECO:0000256" key="2">
    <source>
        <dbReference type="SAM" id="MobiDB-lite"/>
    </source>
</evidence>
<reference evidence="5 6" key="1">
    <citation type="submission" date="2020-07" db="EMBL/GenBank/DDBJ databases">
        <title>Description of Kordia aestuariivivens sp. nov., isolated from a tidal flat.</title>
        <authorList>
            <person name="Park S."/>
            <person name="Yoon J.-H."/>
        </authorList>
    </citation>
    <scope>NUCLEOTIDE SEQUENCE [LARGE SCALE GENOMIC DNA]</scope>
    <source>
        <strain evidence="5 6">YSTF-M3</strain>
    </source>
</reference>
<feature type="signal peptide" evidence="3">
    <location>
        <begin position="1"/>
        <end position="18"/>
    </location>
</feature>
<keyword evidence="6" id="KW-1185">Reference proteome</keyword>
<sequence>MKKITLIFALLFSALCFSQNQSFGSVQSSIFNPIPQQFSGQEIFRFRPGLVTQLEKGNAFDFNNSRWFSIGRLNTGSQTVYGLRFQLENRAITMGYQDLLDVNPRIQWIGAGSSSGTDLEFRAANSFTSTGSTLVATMTDDGRTLFGKPLTTSETKVGIDYSDIATNSRTGITVQNNTTEGNYYTITGYKSINNVSCTIKTGMSIQSDGGSYGNTGLSVSLLDGYYNTGVSSSVRSQASGGSSNGVRGTVYGPSGVTPTGFGAGIYGSSTASTNRYAGYFSGNVVVTGSFSSGSDRKLKQDIKTEENMLEKLAQIDAVSYTFKPNEQLNLPSNLQHGFIAQNIEEVFPELVSTITKPILGENNKELGMYEYKAVNYIGMISILTSSLNEMNEKMVALESELEDMKRQVESNGETKLDNQNDTGDEGFSMEQNKPNPFTDQTVVNYTLPSNTKATIAVVDLSGKFIKEYDLSSEKGQLVINSGDIGKGIFIYTLISDNEVIISKKMIIR</sequence>
<accession>A0ABR7Q3S0</accession>
<feature type="domain" description="Peptidase S74" evidence="4">
    <location>
        <begin position="294"/>
        <end position="401"/>
    </location>
</feature>
<organism evidence="5 6">
    <name type="scientific">Kordia aestuariivivens</name>
    <dbReference type="NCBI Taxonomy" id="2759037"/>
    <lineage>
        <taxon>Bacteria</taxon>
        <taxon>Pseudomonadati</taxon>
        <taxon>Bacteroidota</taxon>
        <taxon>Flavobacteriia</taxon>
        <taxon>Flavobacteriales</taxon>
        <taxon>Flavobacteriaceae</taxon>
        <taxon>Kordia</taxon>
    </lineage>
</organism>
<dbReference type="NCBIfam" id="TIGR04183">
    <property type="entry name" value="Por_Secre_tail"/>
    <property type="match status" value="1"/>
</dbReference>
<dbReference type="RefSeq" id="WP_187560246.1">
    <property type="nucleotide sequence ID" value="NZ_JACGWS010000001.1"/>
</dbReference>
<feature type="chain" id="PRO_5047209544" evidence="3">
    <location>
        <begin position="19"/>
        <end position="508"/>
    </location>
</feature>
<dbReference type="EMBL" id="JACGWS010000001">
    <property type="protein sequence ID" value="MBC8753204.1"/>
    <property type="molecule type" value="Genomic_DNA"/>
</dbReference>
<dbReference type="PROSITE" id="PS51688">
    <property type="entry name" value="ICA"/>
    <property type="match status" value="1"/>
</dbReference>
<evidence type="ECO:0000256" key="3">
    <source>
        <dbReference type="SAM" id="SignalP"/>
    </source>
</evidence>
<dbReference type="InterPro" id="IPR026444">
    <property type="entry name" value="Secre_tail"/>
</dbReference>
<protein>
    <submittedName>
        <fullName evidence="5">Tail fiber domain-containing protein</fullName>
    </submittedName>
</protein>
<feature type="region of interest" description="Disordered" evidence="2">
    <location>
        <begin position="407"/>
        <end position="435"/>
    </location>
</feature>
<evidence type="ECO:0000313" key="5">
    <source>
        <dbReference type="EMBL" id="MBC8753204.1"/>
    </source>
</evidence>
<evidence type="ECO:0000259" key="4">
    <source>
        <dbReference type="PROSITE" id="PS51688"/>
    </source>
</evidence>
<dbReference type="Proteomes" id="UP000619238">
    <property type="component" value="Unassembled WGS sequence"/>
</dbReference>
<dbReference type="Pfam" id="PF13884">
    <property type="entry name" value="Peptidase_S74"/>
    <property type="match status" value="1"/>
</dbReference>